<evidence type="ECO:0000313" key="5">
    <source>
        <dbReference type="EMBL" id="KAF4395975.1"/>
    </source>
</evidence>
<dbReference type="InterPro" id="IPR012677">
    <property type="entry name" value="Nucleotide-bd_a/b_plait_sf"/>
</dbReference>
<dbReference type="GO" id="GO:0005829">
    <property type="term" value="C:cytosol"/>
    <property type="evidence" value="ECO:0007669"/>
    <property type="project" value="TreeGrafter"/>
</dbReference>
<dbReference type="GO" id="GO:0006397">
    <property type="term" value="P:mRNA processing"/>
    <property type="evidence" value="ECO:0007669"/>
    <property type="project" value="UniProtKB-KW"/>
</dbReference>
<keyword evidence="2" id="KW-0694">RNA-binding</keyword>
<feature type="region of interest" description="Disordered" evidence="3">
    <location>
        <begin position="141"/>
        <end position="173"/>
    </location>
</feature>
<dbReference type="Proteomes" id="UP000525078">
    <property type="component" value="Unassembled WGS sequence"/>
</dbReference>
<accession>A0A7J6HLX5</accession>
<reference evidence="5 6" key="1">
    <citation type="journal article" date="2020" name="bioRxiv">
        <title>Sequence and annotation of 42 cannabis genomes reveals extensive copy number variation in cannabinoid synthesis and pathogen resistance genes.</title>
        <authorList>
            <person name="Mckernan K.J."/>
            <person name="Helbert Y."/>
            <person name="Kane L.T."/>
            <person name="Ebling H."/>
            <person name="Zhang L."/>
            <person name="Liu B."/>
            <person name="Eaton Z."/>
            <person name="Mclaughlin S."/>
            <person name="Kingan S."/>
            <person name="Baybayan P."/>
            <person name="Concepcion G."/>
            <person name="Jordan M."/>
            <person name="Riva A."/>
            <person name="Barbazuk W."/>
            <person name="Harkins T."/>
        </authorList>
    </citation>
    <scope>NUCLEOTIDE SEQUENCE [LARGE SCALE GENOMIC DNA]</scope>
    <source>
        <strain evidence="6">cv. Jamaican Lion 4</strain>
        <tissue evidence="5">Leaf</tissue>
    </source>
</reference>
<evidence type="ECO:0000259" key="4">
    <source>
        <dbReference type="Pfam" id="PF00076"/>
    </source>
</evidence>
<feature type="domain" description="RRM" evidence="4">
    <location>
        <begin position="7"/>
        <end position="45"/>
    </location>
</feature>
<dbReference type="EMBL" id="JAATIP010000004">
    <property type="protein sequence ID" value="KAF4395975.1"/>
    <property type="molecule type" value="Genomic_DNA"/>
</dbReference>
<gene>
    <name evidence="5" type="ORF">F8388_013144</name>
</gene>
<dbReference type="InterPro" id="IPR050825">
    <property type="entry name" value="RBM42_RBP45_47-like"/>
</dbReference>
<protein>
    <recommendedName>
        <fullName evidence="4">RRM domain-containing protein</fullName>
    </recommendedName>
</protein>
<dbReference type="PANTHER" id="PTHR47640:SF6">
    <property type="entry name" value="POLYADENYLATE-BINDING PROTEIN RBP45A"/>
    <property type="match status" value="1"/>
</dbReference>
<organism evidence="5 6">
    <name type="scientific">Cannabis sativa</name>
    <name type="common">Hemp</name>
    <name type="synonym">Marijuana</name>
    <dbReference type="NCBI Taxonomy" id="3483"/>
    <lineage>
        <taxon>Eukaryota</taxon>
        <taxon>Viridiplantae</taxon>
        <taxon>Streptophyta</taxon>
        <taxon>Embryophyta</taxon>
        <taxon>Tracheophyta</taxon>
        <taxon>Spermatophyta</taxon>
        <taxon>Magnoliopsida</taxon>
        <taxon>eudicotyledons</taxon>
        <taxon>Gunneridae</taxon>
        <taxon>Pentapetalae</taxon>
        <taxon>rosids</taxon>
        <taxon>fabids</taxon>
        <taxon>Rosales</taxon>
        <taxon>Cannabaceae</taxon>
        <taxon>Cannabis</taxon>
    </lineage>
</organism>
<dbReference type="Pfam" id="PF00076">
    <property type="entry name" value="RRM_1"/>
    <property type="match status" value="1"/>
</dbReference>
<evidence type="ECO:0000313" key="6">
    <source>
        <dbReference type="Proteomes" id="UP000525078"/>
    </source>
</evidence>
<dbReference type="InterPro" id="IPR035979">
    <property type="entry name" value="RBD_domain_sf"/>
</dbReference>
<keyword evidence="1" id="KW-0507">mRNA processing</keyword>
<comment type="caution">
    <text evidence="5">The sequence shown here is derived from an EMBL/GenBank/DDBJ whole genome shotgun (WGS) entry which is preliminary data.</text>
</comment>
<dbReference type="SUPFAM" id="SSF54928">
    <property type="entry name" value="RNA-binding domain, RBD"/>
    <property type="match status" value="1"/>
</dbReference>
<evidence type="ECO:0000256" key="1">
    <source>
        <dbReference type="ARBA" id="ARBA00022664"/>
    </source>
</evidence>
<feature type="compositionally biased region" description="Polar residues" evidence="3">
    <location>
        <begin position="145"/>
        <end position="163"/>
    </location>
</feature>
<dbReference type="AlphaFoldDB" id="A0A7J6HLX5"/>
<dbReference type="GO" id="GO:0003729">
    <property type="term" value="F:mRNA binding"/>
    <property type="evidence" value="ECO:0007669"/>
    <property type="project" value="InterPro"/>
</dbReference>
<dbReference type="InterPro" id="IPR000504">
    <property type="entry name" value="RRM_dom"/>
</dbReference>
<sequence length="217" mass="24724">MLLQQRLFVKQTGLPEGYGFIEFPSRAVADRILQNFNGTIMPNTEQTFRLNWATLGAGERRQDDGPDLYDFRPLDDRKDMGLSGLVKKLNDSTLVRGLILATYSNTKDPRARMIQLTNKLMQNKQYRCEWIPARRTEYSTFRGRSPTSKQVDSARSDTYGTDSTDIHRDMTPIHMPPPAQDPSMYYGVMLLLDMEIISNPVLTNSHSSGFMYLETGG</sequence>
<dbReference type="PANTHER" id="PTHR47640">
    <property type="entry name" value="TRNA SELENOCYSTEINE 1-ASSOCIATED PROTEIN 1-RELATED-RELATED"/>
    <property type="match status" value="1"/>
</dbReference>
<dbReference type="Gene3D" id="3.30.70.330">
    <property type="match status" value="1"/>
</dbReference>
<evidence type="ECO:0000256" key="2">
    <source>
        <dbReference type="ARBA" id="ARBA00022884"/>
    </source>
</evidence>
<evidence type="ECO:0000256" key="3">
    <source>
        <dbReference type="SAM" id="MobiDB-lite"/>
    </source>
</evidence>
<name>A0A7J6HLX5_CANSA</name>
<proteinExistence type="predicted"/>